<feature type="compositionally biased region" description="Basic and acidic residues" evidence="1">
    <location>
        <begin position="563"/>
        <end position="574"/>
    </location>
</feature>
<dbReference type="Gene3D" id="4.10.240.10">
    <property type="entry name" value="Zn(2)-C6 fungal-type DNA-binding domain"/>
    <property type="match status" value="1"/>
</dbReference>
<feature type="region of interest" description="Disordered" evidence="1">
    <location>
        <begin position="279"/>
        <end position="338"/>
    </location>
</feature>
<reference evidence="3 4" key="1">
    <citation type="submission" date="2019-02" db="EMBL/GenBank/DDBJ databases">
        <title>Genome sequencing of the rare red list fungi Bondarzewia mesenterica.</title>
        <authorList>
            <person name="Buettner E."/>
            <person name="Kellner H."/>
        </authorList>
    </citation>
    <scope>NUCLEOTIDE SEQUENCE [LARGE SCALE GENOMIC DNA]</scope>
    <source>
        <strain evidence="3 4">DSM 108281</strain>
    </source>
</reference>
<feature type="compositionally biased region" description="Basic residues" evidence="1">
    <location>
        <begin position="692"/>
        <end position="707"/>
    </location>
</feature>
<dbReference type="EMBL" id="SGPL01000029">
    <property type="protein sequence ID" value="THH20097.1"/>
    <property type="molecule type" value="Genomic_DNA"/>
</dbReference>
<feature type="domain" description="Zn(2)-C6 fungal-type" evidence="2">
    <location>
        <begin position="654"/>
        <end position="686"/>
    </location>
</feature>
<dbReference type="GO" id="GO:0000981">
    <property type="term" value="F:DNA-binding transcription factor activity, RNA polymerase II-specific"/>
    <property type="evidence" value="ECO:0007669"/>
    <property type="project" value="InterPro"/>
</dbReference>
<feature type="compositionally biased region" description="Basic and acidic residues" evidence="1">
    <location>
        <begin position="599"/>
        <end position="618"/>
    </location>
</feature>
<accession>A0A4S4M634</accession>
<feature type="compositionally biased region" description="Basic and acidic residues" evidence="1">
    <location>
        <begin position="202"/>
        <end position="217"/>
    </location>
</feature>
<evidence type="ECO:0000313" key="3">
    <source>
        <dbReference type="EMBL" id="THH20097.1"/>
    </source>
</evidence>
<protein>
    <recommendedName>
        <fullName evidence="2">Zn(2)-C6 fungal-type domain-containing protein</fullName>
    </recommendedName>
</protein>
<dbReference type="InterPro" id="IPR036864">
    <property type="entry name" value="Zn2-C6_fun-type_DNA-bd_sf"/>
</dbReference>
<dbReference type="PROSITE" id="PS00463">
    <property type="entry name" value="ZN2_CY6_FUNGAL_1"/>
    <property type="match status" value="1"/>
</dbReference>
<feature type="compositionally biased region" description="Low complexity" evidence="1">
    <location>
        <begin position="228"/>
        <end position="238"/>
    </location>
</feature>
<dbReference type="PROSITE" id="PS50048">
    <property type="entry name" value="ZN2_CY6_FUNGAL_2"/>
    <property type="match status" value="1"/>
</dbReference>
<dbReference type="CDD" id="cd00067">
    <property type="entry name" value="GAL4"/>
    <property type="match status" value="1"/>
</dbReference>
<feature type="region of interest" description="Disordered" evidence="1">
    <location>
        <begin position="147"/>
        <end position="242"/>
    </location>
</feature>
<name>A0A4S4M634_9AGAM</name>
<dbReference type="SMART" id="SM00066">
    <property type="entry name" value="GAL4"/>
    <property type="match status" value="1"/>
</dbReference>
<feature type="compositionally biased region" description="Low complexity" evidence="1">
    <location>
        <begin position="169"/>
        <end position="178"/>
    </location>
</feature>
<evidence type="ECO:0000259" key="2">
    <source>
        <dbReference type="PROSITE" id="PS50048"/>
    </source>
</evidence>
<comment type="caution">
    <text evidence="3">The sequence shown here is derived from an EMBL/GenBank/DDBJ whole genome shotgun (WGS) entry which is preliminary data.</text>
</comment>
<evidence type="ECO:0000256" key="1">
    <source>
        <dbReference type="SAM" id="MobiDB-lite"/>
    </source>
</evidence>
<dbReference type="AlphaFoldDB" id="A0A4S4M634"/>
<feature type="compositionally biased region" description="Basic and acidic residues" evidence="1">
    <location>
        <begin position="640"/>
        <end position="653"/>
    </location>
</feature>
<sequence length="731" mass="81705">MAIYGRLPGQIDLRDEHALNVVPPQKRETMANCVVIPTGINRLSLRSVAFGPRKRGEAAGLALFVSSPRRCQQRNQTLAATRTINFTPRSPPNRPPSPHSVFFFRFVFALPPDGHSCALDVSPRHDASKTTVSTSACRFIHQPALTDQRAAVEPPSRVTMQREEREQRQSSLPSSLLPHLRSGPQSPRSASSVAELAPALEGAHEDRPLFKRERTASGEHTISDPTMSFPSSSSSSFPLRPIAPSMAPSAAFAHELEPPPSLPPLRPENQYAYREPAFGRGAHSREPGPSSIHHGVAPRQSSPWPRTDPASYAYSYTFPPPVQPPFGQQPHPQRQHPRQEYYWTEGQPGPSTWAQPPRAPPFHSYQAGMRGPQEGWPHHAAFATEYRQTVRTESFRREEDYVPRVQYPLRSHPPERSRTDPQAFTLTPSTCFFYFVLLPIFYPRETETEDAHLDYGGIAYTGVPNSDVYGTRHTSYDPRSDRVYDDRHDTLDGYEPRLPARVPGRSESETVEGYATGAAPTTRGRGRKRRRRSETLVEVREPTYVPPLSEPTELRARPLPRVPEPEPAGRERFASLRPAVGVQETEPETPLGSETVLAEAKRTKRSPEEGEAEAETKTKTTGQVQRTSRKRRAADESSDEEKKRPVTMKKAEQACHFCKQRKLRCVALNRPEPCEACKERKEACTFDEGGPRRRGPGKAPKGSRKQATKPGKADPEGTPRKRRGPRSSPSP</sequence>
<feature type="compositionally biased region" description="Polar residues" evidence="1">
    <location>
        <begin position="183"/>
        <end position="192"/>
    </location>
</feature>
<dbReference type="Proteomes" id="UP000310158">
    <property type="component" value="Unassembled WGS sequence"/>
</dbReference>
<feature type="region of interest" description="Disordered" evidence="1">
    <location>
        <begin position="491"/>
        <end position="653"/>
    </location>
</feature>
<proteinExistence type="predicted"/>
<dbReference type="InterPro" id="IPR001138">
    <property type="entry name" value="Zn2Cys6_DnaBD"/>
</dbReference>
<evidence type="ECO:0000313" key="4">
    <source>
        <dbReference type="Proteomes" id="UP000310158"/>
    </source>
</evidence>
<organism evidence="3 4">
    <name type="scientific">Bondarzewia mesenterica</name>
    <dbReference type="NCBI Taxonomy" id="1095465"/>
    <lineage>
        <taxon>Eukaryota</taxon>
        <taxon>Fungi</taxon>
        <taxon>Dikarya</taxon>
        <taxon>Basidiomycota</taxon>
        <taxon>Agaricomycotina</taxon>
        <taxon>Agaricomycetes</taxon>
        <taxon>Russulales</taxon>
        <taxon>Bondarzewiaceae</taxon>
        <taxon>Bondarzewia</taxon>
    </lineage>
</organism>
<gene>
    <name evidence="3" type="ORF">EW146_g1174</name>
</gene>
<keyword evidence="4" id="KW-1185">Reference proteome</keyword>
<feature type="non-terminal residue" evidence="3">
    <location>
        <position position="731"/>
    </location>
</feature>
<dbReference type="GO" id="GO:0008270">
    <property type="term" value="F:zinc ion binding"/>
    <property type="evidence" value="ECO:0007669"/>
    <property type="project" value="InterPro"/>
</dbReference>
<dbReference type="SUPFAM" id="SSF57701">
    <property type="entry name" value="Zn2/Cys6 DNA-binding domain"/>
    <property type="match status" value="1"/>
</dbReference>
<feature type="region of interest" description="Disordered" evidence="1">
    <location>
        <begin position="677"/>
        <end position="731"/>
    </location>
</feature>